<name>A0A917D8T5_9FLAO</name>
<proteinExistence type="predicted"/>
<organism evidence="1 2">
    <name type="scientific">Flavobacterium orientale</name>
    <dbReference type="NCBI Taxonomy" id="1756020"/>
    <lineage>
        <taxon>Bacteria</taxon>
        <taxon>Pseudomonadati</taxon>
        <taxon>Bacteroidota</taxon>
        <taxon>Flavobacteriia</taxon>
        <taxon>Flavobacteriales</taxon>
        <taxon>Flavobacteriaceae</taxon>
        <taxon>Flavobacterium</taxon>
    </lineage>
</organism>
<evidence type="ECO:0000313" key="1">
    <source>
        <dbReference type="EMBL" id="GGD15580.1"/>
    </source>
</evidence>
<dbReference type="EMBL" id="BMFG01000001">
    <property type="protein sequence ID" value="GGD15580.1"/>
    <property type="molecule type" value="Genomic_DNA"/>
</dbReference>
<keyword evidence="2" id="KW-1185">Reference proteome</keyword>
<protein>
    <submittedName>
        <fullName evidence="1">Uncharacterized protein</fullName>
    </submittedName>
</protein>
<reference evidence="1" key="2">
    <citation type="submission" date="2020-09" db="EMBL/GenBank/DDBJ databases">
        <authorList>
            <person name="Sun Q."/>
            <person name="Zhou Y."/>
        </authorList>
    </citation>
    <scope>NUCLEOTIDE SEQUENCE</scope>
    <source>
        <strain evidence="1">CGMCC 1.12506</strain>
    </source>
</reference>
<gene>
    <name evidence="1" type="ORF">GCM10011343_03130</name>
</gene>
<dbReference type="Proteomes" id="UP000625735">
    <property type="component" value="Unassembled WGS sequence"/>
</dbReference>
<reference evidence="1" key="1">
    <citation type="journal article" date="2014" name="Int. J. Syst. Evol. Microbiol.">
        <title>Complete genome sequence of Corynebacterium casei LMG S-19264T (=DSM 44701T), isolated from a smear-ripened cheese.</title>
        <authorList>
            <consortium name="US DOE Joint Genome Institute (JGI-PGF)"/>
            <person name="Walter F."/>
            <person name="Albersmeier A."/>
            <person name="Kalinowski J."/>
            <person name="Ruckert C."/>
        </authorList>
    </citation>
    <scope>NUCLEOTIDE SEQUENCE</scope>
    <source>
        <strain evidence="1">CGMCC 1.12506</strain>
    </source>
</reference>
<accession>A0A917D8T5</accession>
<sequence length="166" mass="19865">MKIKLIIIILIFTSVSSFGQSVLKSELKKMLTETLVKSRNYVSDATNSWFYDNTENDYKTQDTLTFKTARSFKRDYCKIINWTFYEWNKFRLEFADYCNEPPTKLASKNEDYYEFLVEEKDKNIFVYLKNVNGIQDKFKIVELTKIEPIDSGNDQFDYRIKLTRIK</sequence>
<dbReference type="AlphaFoldDB" id="A0A917D8T5"/>
<comment type="caution">
    <text evidence="1">The sequence shown here is derived from an EMBL/GenBank/DDBJ whole genome shotgun (WGS) entry which is preliminary data.</text>
</comment>
<evidence type="ECO:0000313" key="2">
    <source>
        <dbReference type="Proteomes" id="UP000625735"/>
    </source>
</evidence>